<organism evidence="4 5">
    <name type="scientific">Methanolobus vulcani</name>
    <dbReference type="NCBI Taxonomy" id="38026"/>
    <lineage>
        <taxon>Archaea</taxon>
        <taxon>Methanobacteriati</taxon>
        <taxon>Methanobacteriota</taxon>
        <taxon>Stenosarchaea group</taxon>
        <taxon>Methanomicrobia</taxon>
        <taxon>Methanosarcinales</taxon>
        <taxon>Methanosarcinaceae</taxon>
        <taxon>Methanolobus</taxon>
    </lineage>
</organism>
<reference evidence="4 5" key="1">
    <citation type="submission" date="2016-10" db="EMBL/GenBank/DDBJ databases">
        <authorList>
            <person name="Varghese N."/>
            <person name="Submissions S."/>
        </authorList>
    </citation>
    <scope>NUCLEOTIDE SEQUENCE [LARGE SCALE GENOMIC DNA]</scope>
    <source>
        <strain evidence="4 5">PL 12/M</strain>
    </source>
</reference>
<comment type="caution">
    <text evidence="4">The sequence shown here is derived from an EMBL/GenBank/DDBJ whole genome shotgun (WGS) entry which is preliminary data.</text>
</comment>
<dbReference type="InterPro" id="IPR017474">
    <property type="entry name" value="PEF_CTERM_C"/>
</dbReference>
<evidence type="ECO:0000313" key="4">
    <source>
        <dbReference type="EMBL" id="SDG38432.1"/>
    </source>
</evidence>
<keyword evidence="5" id="KW-1185">Reference proteome</keyword>
<feature type="compositionally biased region" description="Polar residues" evidence="1">
    <location>
        <begin position="39"/>
        <end position="59"/>
    </location>
</feature>
<dbReference type="EMBL" id="FNCA01000015">
    <property type="protein sequence ID" value="SDG38432.1"/>
    <property type="molecule type" value="Genomic_DNA"/>
</dbReference>
<keyword evidence="2" id="KW-1133">Transmembrane helix</keyword>
<proteinExistence type="predicted"/>
<keyword evidence="2" id="KW-0812">Transmembrane</keyword>
<name>A0A7Z7FFQ5_9EURY</name>
<feature type="transmembrane region" description="Helical" evidence="2">
    <location>
        <begin position="5"/>
        <end position="23"/>
    </location>
</feature>
<keyword evidence="2" id="KW-0472">Membrane</keyword>
<dbReference type="Pfam" id="PF26596">
    <property type="entry name" value="PEF-CTERM_ARCH"/>
    <property type="match status" value="1"/>
</dbReference>
<dbReference type="AlphaFoldDB" id="A0A7Z7FFQ5"/>
<dbReference type="Proteomes" id="UP000199259">
    <property type="component" value="Unassembled WGS sequence"/>
</dbReference>
<accession>A0A7Z7FFQ5</accession>
<gene>
    <name evidence="4" type="ORF">SAMN04488589_2865</name>
</gene>
<dbReference type="OrthoDB" id="125844at2157"/>
<sequence>MKITAYHVFIGLMMLLFLTGLFFPRENSYPGMSGDDNLTDNFTNMSQSADQSPLMSTPDNVLSEEKGWWKHEGHSIVSGGNGTASAISGGASGNDDNDRNNGDNNDSEEIPEFPTIVVPFIAIIGISLFFSRK</sequence>
<protein>
    <recommendedName>
        <fullName evidence="3">PEF-CTERM protein sorting domain-containing protein</fullName>
    </recommendedName>
</protein>
<evidence type="ECO:0000256" key="2">
    <source>
        <dbReference type="SAM" id="Phobius"/>
    </source>
</evidence>
<feature type="transmembrane region" description="Helical" evidence="2">
    <location>
        <begin position="113"/>
        <end position="131"/>
    </location>
</feature>
<feature type="domain" description="PEF-CTERM protein sorting" evidence="3">
    <location>
        <begin position="110"/>
        <end position="133"/>
    </location>
</feature>
<evidence type="ECO:0000313" key="5">
    <source>
        <dbReference type="Proteomes" id="UP000199259"/>
    </source>
</evidence>
<feature type="region of interest" description="Disordered" evidence="1">
    <location>
        <begin position="72"/>
        <end position="110"/>
    </location>
</feature>
<evidence type="ECO:0000256" key="1">
    <source>
        <dbReference type="SAM" id="MobiDB-lite"/>
    </source>
</evidence>
<dbReference type="RefSeq" id="WP_154717900.1">
    <property type="nucleotide sequence ID" value="NZ_FNCA01000015.1"/>
</dbReference>
<evidence type="ECO:0000259" key="3">
    <source>
        <dbReference type="Pfam" id="PF26596"/>
    </source>
</evidence>
<feature type="region of interest" description="Disordered" evidence="1">
    <location>
        <begin position="34"/>
        <end position="59"/>
    </location>
</feature>